<evidence type="ECO:0000313" key="1">
    <source>
        <dbReference type="EMBL" id="KAJ4708475.1"/>
    </source>
</evidence>
<dbReference type="Proteomes" id="UP001164539">
    <property type="component" value="Chromosome 10"/>
</dbReference>
<comment type="caution">
    <text evidence="1">The sequence shown here is derived from an EMBL/GenBank/DDBJ whole genome shotgun (WGS) entry which is preliminary data.</text>
</comment>
<dbReference type="EMBL" id="CM051403">
    <property type="protein sequence ID" value="KAJ4708475.1"/>
    <property type="molecule type" value="Genomic_DNA"/>
</dbReference>
<gene>
    <name evidence="1" type="ORF">OWV82_018415</name>
</gene>
<proteinExistence type="predicted"/>
<protein>
    <submittedName>
        <fullName evidence="1">Auxin-responsive protein</fullName>
    </submittedName>
</protein>
<name>A0ACC1XB04_MELAZ</name>
<keyword evidence="2" id="KW-1185">Reference proteome</keyword>
<evidence type="ECO:0000313" key="2">
    <source>
        <dbReference type="Proteomes" id="UP001164539"/>
    </source>
</evidence>
<sequence length="290" mass="31006">MEKSRLNLKATELRLGLPGSESPERESDNNKNGSAVVLSLKSFVSSGAKRGFSDAIDAKWVFSGSGSEAAGAGLFSPRSGSNNNNNNSGKALVASDSGSGGPAVKESGGGTAASAQSPKPVVLQEKKSHGIGTSSKAQVVGWPPIRSFRKNTMSSHSSKNDDEAKLGLGCLYVKVSMDGAPYLRKVDLKTYISYMELSSALEKMFSCFTIGQCGSHNVPSRDGLSESRLMDLLHGSEYVLTYEDKDGDWMLVGDVPWEMFTDSCKRLRIMKSSDAIGLAPRAMEKCKNRN</sequence>
<organism evidence="1 2">
    <name type="scientific">Melia azedarach</name>
    <name type="common">Chinaberry tree</name>
    <dbReference type="NCBI Taxonomy" id="155640"/>
    <lineage>
        <taxon>Eukaryota</taxon>
        <taxon>Viridiplantae</taxon>
        <taxon>Streptophyta</taxon>
        <taxon>Embryophyta</taxon>
        <taxon>Tracheophyta</taxon>
        <taxon>Spermatophyta</taxon>
        <taxon>Magnoliopsida</taxon>
        <taxon>eudicotyledons</taxon>
        <taxon>Gunneridae</taxon>
        <taxon>Pentapetalae</taxon>
        <taxon>rosids</taxon>
        <taxon>malvids</taxon>
        <taxon>Sapindales</taxon>
        <taxon>Meliaceae</taxon>
        <taxon>Melia</taxon>
    </lineage>
</organism>
<accession>A0ACC1XB04</accession>
<reference evidence="1 2" key="1">
    <citation type="journal article" date="2023" name="Science">
        <title>Complex scaffold remodeling in plant triterpene biosynthesis.</title>
        <authorList>
            <person name="De La Pena R."/>
            <person name="Hodgson H."/>
            <person name="Liu J.C."/>
            <person name="Stephenson M.J."/>
            <person name="Martin A.C."/>
            <person name="Owen C."/>
            <person name="Harkess A."/>
            <person name="Leebens-Mack J."/>
            <person name="Jimenez L.E."/>
            <person name="Osbourn A."/>
            <person name="Sattely E.S."/>
        </authorList>
    </citation>
    <scope>NUCLEOTIDE SEQUENCE [LARGE SCALE GENOMIC DNA]</scope>
    <source>
        <strain evidence="2">cv. JPN11</strain>
        <tissue evidence="1">Leaf</tissue>
    </source>
</reference>